<dbReference type="KEGG" id="dmp:FAK_26320"/>
<sequence>MADQAAIDKVVSNLHWLGHDTFRLDRPQGAIYFDPYEITAGPQAALILISHDHFDHCVPEDVAKIQGEDTVILTESDSAGKLSGKVKALEPGQKVTLGDLTVQTVPAYNLNKDFHPRANNWLGFILTVDGVSIYHAGDTDYIPEMDQLHVDVALLPVSGTYVMTAEEAVAAAQAIGPKLAIPMHYGAIVGELSDAERFANSLEGLVPVRILPKEG</sequence>
<dbReference type="Pfam" id="PF13483">
    <property type="entry name" value="Lactamase_B_3"/>
    <property type="match status" value="1"/>
</dbReference>
<reference evidence="2" key="1">
    <citation type="journal article" date="2023" name="Arch. Microbiol.">
        <title>Desulfoferula mesophilus gen. nov. sp. nov., a mesophilic sulfate-reducing bacterium isolated from a brackish lake sediment.</title>
        <authorList>
            <person name="Watanabe T."/>
            <person name="Yabe T."/>
            <person name="Tsuji J.M."/>
            <person name="Fukui M."/>
        </authorList>
    </citation>
    <scope>NUCLEOTIDE SEQUENCE [LARGE SCALE GENOMIC DNA]</scope>
    <source>
        <strain evidence="2">12FAK</strain>
    </source>
</reference>
<accession>A0AAU9ENX6</accession>
<dbReference type="GO" id="GO:0016787">
    <property type="term" value="F:hydrolase activity"/>
    <property type="evidence" value="ECO:0007669"/>
    <property type="project" value="UniProtKB-KW"/>
</dbReference>
<gene>
    <name evidence="1" type="ORF">FAK_26320</name>
</gene>
<dbReference type="RefSeq" id="WP_338600132.1">
    <property type="nucleotide sequence ID" value="NZ_AP028679.1"/>
</dbReference>
<dbReference type="EMBL" id="AP028679">
    <property type="protein sequence ID" value="BEQ15566.1"/>
    <property type="molecule type" value="Genomic_DNA"/>
</dbReference>
<proteinExistence type="predicted"/>
<dbReference type="SUPFAM" id="SSF56281">
    <property type="entry name" value="Metallo-hydrolase/oxidoreductase"/>
    <property type="match status" value="1"/>
</dbReference>
<dbReference type="PANTHER" id="PTHR39189:SF1">
    <property type="entry name" value="UPF0173 METAL-DEPENDENT HYDROLASE YTKL"/>
    <property type="match status" value="1"/>
</dbReference>
<evidence type="ECO:0000313" key="2">
    <source>
        <dbReference type="Proteomes" id="UP001366166"/>
    </source>
</evidence>
<dbReference type="PANTHER" id="PTHR39189">
    <property type="entry name" value="UPF0173 METAL-DEPENDENT HYDROLASE YTKL"/>
    <property type="match status" value="1"/>
</dbReference>
<keyword evidence="2" id="KW-1185">Reference proteome</keyword>
<dbReference type="Gene3D" id="3.60.15.10">
    <property type="entry name" value="Ribonuclease Z/Hydroxyacylglutathione hydrolase-like"/>
    <property type="match status" value="1"/>
</dbReference>
<dbReference type="InterPro" id="IPR036866">
    <property type="entry name" value="RibonucZ/Hydroxyglut_hydro"/>
</dbReference>
<dbReference type="Proteomes" id="UP001366166">
    <property type="component" value="Chromosome"/>
</dbReference>
<dbReference type="AlphaFoldDB" id="A0AAU9ENX6"/>
<keyword evidence="1" id="KW-0378">Hydrolase</keyword>
<protein>
    <submittedName>
        <fullName evidence="1">Metal-dependent hydrolase</fullName>
    </submittedName>
</protein>
<organism evidence="1 2">
    <name type="scientific">Desulfoferula mesophila</name>
    <dbReference type="NCBI Taxonomy" id="3058419"/>
    <lineage>
        <taxon>Bacteria</taxon>
        <taxon>Pseudomonadati</taxon>
        <taxon>Thermodesulfobacteriota</taxon>
        <taxon>Desulfarculia</taxon>
        <taxon>Desulfarculales</taxon>
        <taxon>Desulfarculaceae</taxon>
        <taxon>Desulfoferula</taxon>
    </lineage>
</organism>
<name>A0AAU9ENX6_9BACT</name>
<evidence type="ECO:0000313" key="1">
    <source>
        <dbReference type="EMBL" id="BEQ15566.1"/>
    </source>
</evidence>